<dbReference type="EnsemblMetazoa" id="ISCW017597-RA">
    <property type="protein sequence ID" value="ISCW017597-PA"/>
    <property type="gene ID" value="ISCW017597"/>
</dbReference>
<reference evidence="4 6" key="1">
    <citation type="submission" date="2008-03" db="EMBL/GenBank/DDBJ databases">
        <title>Annotation of Ixodes scapularis.</title>
        <authorList>
            <consortium name="Ixodes scapularis Genome Project Consortium"/>
            <person name="Caler E."/>
            <person name="Hannick L.I."/>
            <person name="Bidwell S."/>
            <person name="Joardar V."/>
            <person name="Thiagarajan M."/>
            <person name="Amedeo P."/>
            <person name="Galinsky K.J."/>
            <person name="Schobel S."/>
            <person name="Inman J."/>
            <person name="Hostetler J."/>
            <person name="Miller J."/>
            <person name="Hammond M."/>
            <person name="Megy K."/>
            <person name="Lawson D."/>
            <person name="Kodira C."/>
            <person name="Sutton G."/>
            <person name="Meyer J."/>
            <person name="Hill C.A."/>
            <person name="Birren B."/>
            <person name="Nene V."/>
            <person name="Collins F."/>
            <person name="Alarcon-Chaidez F."/>
            <person name="Wikel S."/>
            <person name="Strausberg R."/>
        </authorList>
    </citation>
    <scope>NUCLEOTIDE SEQUENCE [LARGE SCALE GENOMIC DNA]</scope>
    <source>
        <strain evidence="6">Wikel</strain>
        <strain evidence="4">Wikel colony</strain>
    </source>
</reference>
<dbReference type="Proteomes" id="UP000001555">
    <property type="component" value="Unassembled WGS sequence"/>
</dbReference>
<name>B7PFS0_IXOSC</name>
<dbReference type="FunFam" id="2.60.40.10:FF:001035">
    <property type="entry name" value="Down syndrome cell adhesion molecule-like protein Dscam2"/>
    <property type="match status" value="1"/>
</dbReference>
<dbReference type="PROSITE" id="PS50835">
    <property type="entry name" value="IG_LIKE"/>
    <property type="match status" value="7"/>
</dbReference>
<dbReference type="OrthoDB" id="152385at2759"/>
<keyword evidence="6" id="KW-1185">Reference proteome</keyword>
<dbReference type="SUPFAM" id="SSF49265">
    <property type="entry name" value="Fibronectin type III"/>
    <property type="match status" value="1"/>
</dbReference>
<evidence type="ECO:0000313" key="6">
    <source>
        <dbReference type="Proteomes" id="UP000001555"/>
    </source>
</evidence>
<dbReference type="FunFam" id="2.60.40.10:FF:000719">
    <property type="entry name" value="nephrin isoform X1"/>
    <property type="match status" value="1"/>
</dbReference>
<dbReference type="EMBL" id="ABJB011046397">
    <property type="status" value="NOT_ANNOTATED_CDS"/>
    <property type="molecule type" value="Genomic_DNA"/>
</dbReference>
<dbReference type="EMBL" id="ABJB010583347">
    <property type="status" value="NOT_ANNOTATED_CDS"/>
    <property type="molecule type" value="Genomic_DNA"/>
</dbReference>
<dbReference type="FunFam" id="2.60.40.10:FF:001049">
    <property type="entry name" value="Down syndrome cell adhesion molecule-like protein Dscam2"/>
    <property type="match status" value="1"/>
</dbReference>
<sequence length="691" mass="74858">PHTQTPPRMAEYRSVVQVEQGDQAVLPCLAQGNPPPTQTWYRLHGPASSSSSTALVLHGARTQDGGKYACVVNNSAGEDRADTDLLVTVPLSARLEPLVQTVDVGRTANLSCRVAGHPVHGVQWTLNGRPLAKGNPRLTLLSRDLLQVSPVQREDRGMYQCLAYNQRDSAQGTAQLVIGEDAPVLEQVFSEQEVRPGTSTSLKCSASGNPLPQVTWTLDGAPVPEVYHIRIGDYVSNERCLHVSETSAAALKLLEGFSFLFLRDSQGGANFAIYCFLLFPVRPMGNVTALAGRPVTLHCPVAGHPIQSIAWLKDGRSLPQNHRQRTFPNGTLVISDVQRSADSGWYSCVAQDPDGNSAKGQLALDVMIPPVVNPFAFPSDLTEGKRAGAACIVSDGDLPISVEWRKDGLPLAPALRASVAEANDYTSFLSFAAVRQSHSGNYTCVASNPAASANFTAPMVVQVPPRWRQEPRDRAAIMGQAVVFDCQAEGFPVPVIRWKKAHGQFGGRDFSVIISNANVQILENGSLSIREADRKDGGQYMCQAINGVGPGISTVVRLDVHVAAHFERKFQALTVRRGESIALTCRAVGEPPITVTWTRDRHGFNPTLEPRYVVEEKPGAEGLEYSVHIPTADRRDSSLFSCYAENAYGRDDTNFQVVVQEPPDKPRSLETTSTTSRAATLVWAPPYSGNS</sequence>
<dbReference type="GO" id="GO:0030424">
    <property type="term" value="C:axon"/>
    <property type="evidence" value="ECO:0000318"/>
    <property type="project" value="GO_Central"/>
</dbReference>
<feature type="domain" description="Ig-like" evidence="3">
    <location>
        <begin position="458"/>
        <end position="547"/>
    </location>
</feature>
<dbReference type="EMBL" id="ABJB010628606">
    <property type="status" value="NOT_ANNOTATED_CDS"/>
    <property type="molecule type" value="Genomic_DNA"/>
</dbReference>
<dbReference type="HOGENOM" id="CLU_001038_1_1_1"/>
<dbReference type="FunFam" id="2.60.40.10:FF:000333">
    <property type="entry name" value="Down syndrome cell adhesion molecule"/>
    <property type="match status" value="1"/>
</dbReference>
<proteinExistence type="predicted"/>
<evidence type="ECO:0000259" key="3">
    <source>
        <dbReference type="PROSITE" id="PS50835"/>
    </source>
</evidence>
<evidence type="ECO:0000256" key="1">
    <source>
        <dbReference type="ARBA" id="ARBA00022737"/>
    </source>
</evidence>
<dbReference type="InterPro" id="IPR003598">
    <property type="entry name" value="Ig_sub2"/>
</dbReference>
<protein>
    <submittedName>
        <fullName evidence="4 5">Cell adhesion molecule, putative</fullName>
    </submittedName>
</protein>
<dbReference type="EMBL" id="ABJB010923065">
    <property type="status" value="NOT_ANNOTATED_CDS"/>
    <property type="molecule type" value="Genomic_DNA"/>
</dbReference>
<feature type="domain" description="Ig-like" evidence="3">
    <location>
        <begin position="183"/>
        <end position="220"/>
    </location>
</feature>
<gene>
    <name evidence="4" type="ORF">IscW_ISCW017597</name>
</gene>
<feature type="non-terminal residue" evidence="4">
    <location>
        <position position="691"/>
    </location>
</feature>
<dbReference type="InterPro" id="IPR007110">
    <property type="entry name" value="Ig-like_dom"/>
</dbReference>
<evidence type="ECO:0000313" key="4">
    <source>
        <dbReference type="EMBL" id="EEC05442.1"/>
    </source>
</evidence>
<accession>B7PFS0</accession>
<dbReference type="VEuPathDB" id="VectorBase:ISCP_018816"/>
<keyword evidence="2" id="KW-0393">Immunoglobulin domain</keyword>
<dbReference type="FunCoup" id="B7PFS0">
    <property type="interactions" value="4"/>
</dbReference>
<reference evidence="5" key="2">
    <citation type="submission" date="2020-05" db="UniProtKB">
        <authorList>
            <consortium name="EnsemblMetazoa"/>
        </authorList>
    </citation>
    <scope>IDENTIFICATION</scope>
    <source>
        <strain evidence="5">wikel</strain>
    </source>
</reference>
<evidence type="ECO:0000256" key="2">
    <source>
        <dbReference type="ARBA" id="ARBA00023319"/>
    </source>
</evidence>
<dbReference type="VEuPathDB" id="VectorBase:ISCI017597"/>
<organism>
    <name type="scientific">Ixodes scapularis</name>
    <name type="common">Black-legged tick</name>
    <name type="synonym">Deer tick</name>
    <dbReference type="NCBI Taxonomy" id="6945"/>
    <lineage>
        <taxon>Eukaryota</taxon>
        <taxon>Metazoa</taxon>
        <taxon>Ecdysozoa</taxon>
        <taxon>Arthropoda</taxon>
        <taxon>Chelicerata</taxon>
        <taxon>Arachnida</taxon>
        <taxon>Acari</taxon>
        <taxon>Parasitiformes</taxon>
        <taxon>Ixodida</taxon>
        <taxon>Ixodoidea</taxon>
        <taxon>Ixodidae</taxon>
        <taxon>Ixodinae</taxon>
        <taxon>Ixodes</taxon>
    </lineage>
</organism>
<dbReference type="AlphaFoldDB" id="B7PFS0"/>
<dbReference type="Gene3D" id="2.60.40.10">
    <property type="entry name" value="Immunoglobulins"/>
    <property type="match status" value="8"/>
</dbReference>
<feature type="domain" description="Ig-like" evidence="3">
    <location>
        <begin position="280"/>
        <end position="365"/>
    </location>
</feature>
<dbReference type="VEuPathDB" id="VectorBase:ISCW017597"/>
<dbReference type="SMART" id="SM00408">
    <property type="entry name" value="IGc2"/>
    <property type="match status" value="7"/>
</dbReference>
<dbReference type="EMBL" id="ABJB010586686">
    <property type="status" value="NOT_ANNOTATED_CDS"/>
    <property type="molecule type" value="Genomic_DNA"/>
</dbReference>
<dbReference type="GO" id="GO:0098632">
    <property type="term" value="F:cell-cell adhesion mediator activity"/>
    <property type="evidence" value="ECO:0000318"/>
    <property type="project" value="GO_Central"/>
</dbReference>
<dbReference type="PaxDb" id="6945-B7PFS0"/>
<dbReference type="EMBL" id="ABJB011033676">
    <property type="status" value="NOT_ANNOTATED_CDS"/>
    <property type="molecule type" value="Genomic_DNA"/>
</dbReference>
<dbReference type="InterPro" id="IPR003599">
    <property type="entry name" value="Ig_sub"/>
</dbReference>
<dbReference type="CDD" id="cd20958">
    <property type="entry name" value="IgI_5_Dscam"/>
    <property type="match status" value="1"/>
</dbReference>
<feature type="domain" description="Ig-like" evidence="3">
    <location>
        <begin position="7"/>
        <end position="88"/>
    </location>
</feature>
<feature type="domain" description="Ig-like" evidence="3">
    <location>
        <begin position="90"/>
        <end position="177"/>
    </location>
</feature>
<dbReference type="EMBL" id="DS704057">
    <property type="protein sequence ID" value="EEC05442.1"/>
    <property type="molecule type" value="Genomic_DNA"/>
</dbReference>
<evidence type="ECO:0000313" key="5">
    <source>
        <dbReference type="EnsemblMetazoa" id="ISCW017597-PA"/>
    </source>
</evidence>
<dbReference type="GO" id="GO:0005886">
    <property type="term" value="C:plasma membrane"/>
    <property type="evidence" value="ECO:0000318"/>
    <property type="project" value="GO_Central"/>
</dbReference>
<dbReference type="CDD" id="cd00096">
    <property type="entry name" value="Ig"/>
    <property type="match status" value="1"/>
</dbReference>
<dbReference type="InterPro" id="IPR036116">
    <property type="entry name" value="FN3_sf"/>
</dbReference>
<dbReference type="PANTHER" id="PTHR10075">
    <property type="entry name" value="BASIGIN RELATED"/>
    <property type="match status" value="1"/>
</dbReference>
<dbReference type="Pfam" id="PF13927">
    <property type="entry name" value="Ig_3"/>
    <property type="match status" value="4"/>
</dbReference>
<dbReference type="GO" id="GO:0070593">
    <property type="term" value="P:dendrite self-avoidance"/>
    <property type="evidence" value="ECO:0000318"/>
    <property type="project" value="GO_Central"/>
</dbReference>
<dbReference type="FunFam" id="2.60.40.10:FF:000104">
    <property type="entry name" value="Down syndrome cell adhesion molecule b"/>
    <property type="match status" value="1"/>
</dbReference>
<dbReference type="InterPro" id="IPR013098">
    <property type="entry name" value="Ig_I-set"/>
</dbReference>
<dbReference type="GO" id="GO:0007411">
    <property type="term" value="P:axon guidance"/>
    <property type="evidence" value="ECO:0000318"/>
    <property type="project" value="GO_Central"/>
</dbReference>
<dbReference type="EMBL" id="ABJB010084317">
    <property type="status" value="NOT_ANNOTATED_CDS"/>
    <property type="molecule type" value="Genomic_DNA"/>
</dbReference>
<dbReference type="SUPFAM" id="SSF48726">
    <property type="entry name" value="Immunoglobulin"/>
    <property type="match status" value="7"/>
</dbReference>
<dbReference type="EMBL" id="ABJB010788280">
    <property type="status" value="NOT_ANNOTATED_CDS"/>
    <property type="molecule type" value="Genomic_DNA"/>
</dbReference>
<dbReference type="GO" id="GO:0007156">
    <property type="term" value="P:homophilic cell adhesion via plasma membrane adhesion molecules"/>
    <property type="evidence" value="ECO:0000318"/>
    <property type="project" value="GO_Central"/>
</dbReference>
<dbReference type="STRING" id="6945.B7PFS0"/>
<dbReference type="InterPro" id="IPR036179">
    <property type="entry name" value="Ig-like_dom_sf"/>
</dbReference>
<feature type="domain" description="Ig-like" evidence="3">
    <location>
        <begin position="550"/>
        <end position="660"/>
    </location>
</feature>
<feature type="non-terminal residue" evidence="4">
    <location>
        <position position="1"/>
    </location>
</feature>
<feature type="domain" description="Ig-like" evidence="3">
    <location>
        <begin position="370"/>
        <end position="456"/>
    </location>
</feature>
<dbReference type="PANTHER" id="PTHR10075:SF100">
    <property type="entry name" value="FASCICLIN-2"/>
    <property type="match status" value="1"/>
</dbReference>
<dbReference type="SMART" id="SM00409">
    <property type="entry name" value="IG"/>
    <property type="match status" value="7"/>
</dbReference>
<dbReference type="InterPro" id="IPR013783">
    <property type="entry name" value="Ig-like_fold"/>
</dbReference>
<keyword evidence="1" id="KW-0677">Repeat</keyword>
<dbReference type="Pfam" id="PF07679">
    <property type="entry name" value="I-set"/>
    <property type="match status" value="3"/>
</dbReference>